<evidence type="ECO:0000256" key="3">
    <source>
        <dbReference type="ARBA" id="ARBA00007592"/>
    </source>
</evidence>
<feature type="active site" description="Schiff-base intermediate with substrate" evidence="12 14">
    <location>
        <position position="183"/>
    </location>
</feature>
<dbReference type="EC" id="4.3.3.7" evidence="4 12"/>
<evidence type="ECO:0000256" key="15">
    <source>
        <dbReference type="PIRSR" id="PIRSR001365-2"/>
    </source>
</evidence>
<evidence type="ECO:0000256" key="7">
    <source>
        <dbReference type="ARBA" id="ARBA00022915"/>
    </source>
</evidence>
<dbReference type="InterPro" id="IPR005263">
    <property type="entry name" value="DapA"/>
</dbReference>
<dbReference type="InterPro" id="IPR013785">
    <property type="entry name" value="Aldolase_TIM"/>
</dbReference>
<evidence type="ECO:0000256" key="12">
    <source>
        <dbReference type="HAMAP-Rule" id="MF_00418"/>
    </source>
</evidence>
<dbReference type="AlphaFoldDB" id="G8WU52"/>
<evidence type="ECO:0000256" key="8">
    <source>
        <dbReference type="ARBA" id="ARBA00023154"/>
    </source>
</evidence>
<dbReference type="InterPro" id="IPR020625">
    <property type="entry name" value="Schiff_base-form_aldolases_AS"/>
</dbReference>
<evidence type="ECO:0000256" key="13">
    <source>
        <dbReference type="PIRNR" id="PIRNR001365"/>
    </source>
</evidence>
<dbReference type="SMART" id="SM01130">
    <property type="entry name" value="DHDPS"/>
    <property type="match status" value="1"/>
</dbReference>
<dbReference type="SUPFAM" id="SSF51569">
    <property type="entry name" value="Aldolase"/>
    <property type="match status" value="1"/>
</dbReference>
<keyword evidence="6 12" id="KW-0028">Amino-acid biosynthesis</keyword>
<dbReference type="GO" id="GO:0005737">
    <property type="term" value="C:cytoplasm"/>
    <property type="evidence" value="ECO:0007669"/>
    <property type="project" value="UniProtKB-SubCell"/>
</dbReference>
<comment type="subcellular location">
    <subcellularLocation>
        <location evidence="12">Cytoplasm</location>
    </subcellularLocation>
</comment>
<evidence type="ECO:0000313" key="16">
    <source>
        <dbReference type="EMBL" id="AEW94874.1"/>
    </source>
</evidence>
<evidence type="ECO:0000256" key="9">
    <source>
        <dbReference type="ARBA" id="ARBA00023239"/>
    </source>
</evidence>
<comment type="caution">
    <text evidence="12">Was originally thought to be a dihydrodipicolinate synthase (DHDPS), catalyzing the condensation of (S)-aspartate-beta-semialdehyde [(S)-ASA] and pyruvate to dihydrodipicolinate (DHDP). However, it was shown in E.coli that the product of the enzymatic reaction is not dihydrodipicolinate but in fact (4S)-4-hydroxy-2,3,4,5-tetrahydro-(2S)-dipicolinic acid (HTPA), and that the consecutive dehydration reaction leading to DHDP is not spontaneous but catalyzed by DapB.</text>
</comment>
<comment type="pathway">
    <text evidence="2 12">Amino-acid biosynthesis; L-lysine biosynthesis via DAP pathway; (S)-tetrahydrodipicolinate from L-aspartate: step 3/4.</text>
</comment>
<keyword evidence="5 12" id="KW-0963">Cytoplasm</keyword>
<comment type="function">
    <text evidence="1 12">Catalyzes the condensation of (S)-aspartate-beta-semialdehyde [(S)-ASA] and pyruvate to 4-hydroxy-tetrahydrodipicolinate (HTPA).</text>
</comment>
<evidence type="ECO:0000256" key="11">
    <source>
        <dbReference type="ARBA" id="ARBA00047836"/>
    </source>
</evidence>
<sequence length="327" mass="32930">MVTLGDGGVMTTADATFPGFPGGIHVPLVTPFAADGSVDAGALESLAHDLLDRGATGLVALGTTGEPAALDPAERRLVTDTAARVCRERSARLTVGVTTNDTRAAAEEIRALAALPSPCAALVPVPYFTRPTEDGVVAHYAHVTAAAPDVPVIVYNIPYRTGRTVGQATIRRLAALPGVAGIKQAVGAVDADTVALLADPPPGFAVLAGDDAFAPALLALGAAGGILASAHLATESYVRLLTAWRDGDMAHARALGGVLTGLATAAFAEPNPTVVKGVLHAQGRIPTAAVRLPLLPASPAAVEAAARHVHILADRAGSPALASLTRA</sequence>
<dbReference type="EMBL" id="CP003219">
    <property type="protein sequence ID" value="AEW94874.1"/>
    <property type="molecule type" value="Genomic_DNA"/>
</dbReference>
<dbReference type="PATRIC" id="fig|1003195.29.peg.2507"/>
<dbReference type="eggNOG" id="COG0329">
    <property type="taxonomic scope" value="Bacteria"/>
</dbReference>
<feature type="site" description="Part of a proton relay during catalysis" evidence="12">
    <location>
        <position position="63"/>
    </location>
</feature>
<comment type="caution">
    <text evidence="12">Lacks conserved residue(s) required for the propagation of feature annotation.</text>
</comment>
<organism evidence="16 17">
    <name type="scientific">Streptantibioticus cattleyicolor (strain ATCC 35852 / DSM 46488 / JCM 4925 / NBRC 14057 / NRRL 8057)</name>
    <name type="common">Streptomyces cattleya</name>
    <dbReference type="NCBI Taxonomy" id="1003195"/>
    <lineage>
        <taxon>Bacteria</taxon>
        <taxon>Bacillati</taxon>
        <taxon>Actinomycetota</taxon>
        <taxon>Actinomycetes</taxon>
        <taxon>Kitasatosporales</taxon>
        <taxon>Streptomycetaceae</taxon>
        <taxon>Streptantibioticus</taxon>
    </lineage>
</organism>
<dbReference type="PROSITE" id="PS00666">
    <property type="entry name" value="DHDPS_2"/>
    <property type="match status" value="1"/>
</dbReference>
<dbReference type="PRINTS" id="PR00146">
    <property type="entry name" value="DHPICSNTHASE"/>
</dbReference>
<evidence type="ECO:0000313" key="17">
    <source>
        <dbReference type="Proteomes" id="UP000007842"/>
    </source>
</evidence>
<dbReference type="GO" id="GO:0008840">
    <property type="term" value="F:4-hydroxy-tetrahydrodipicolinate synthase activity"/>
    <property type="evidence" value="ECO:0007669"/>
    <property type="project" value="UniProtKB-UniRule"/>
</dbReference>
<gene>
    <name evidence="12" type="primary">dapA</name>
    <name evidence="16" type="ordered locus">SCATT_25030</name>
</gene>
<protein>
    <recommendedName>
        <fullName evidence="4 12">4-hydroxy-tetrahydrodipicolinate synthase</fullName>
        <shortName evidence="12">HTPA synthase</shortName>
        <ecNumber evidence="4 12">4.3.3.7</ecNumber>
    </recommendedName>
</protein>
<comment type="similarity">
    <text evidence="3 12 13">Belongs to the DapA family.</text>
</comment>
<dbReference type="InterPro" id="IPR002220">
    <property type="entry name" value="DapA-like"/>
</dbReference>
<dbReference type="GO" id="GO:0009089">
    <property type="term" value="P:lysine biosynthetic process via diaminopimelate"/>
    <property type="evidence" value="ECO:0007669"/>
    <property type="project" value="UniProtKB-UniRule"/>
</dbReference>
<evidence type="ECO:0000256" key="4">
    <source>
        <dbReference type="ARBA" id="ARBA00012086"/>
    </source>
</evidence>
<keyword evidence="17" id="KW-1185">Reference proteome</keyword>
<evidence type="ECO:0000256" key="1">
    <source>
        <dbReference type="ARBA" id="ARBA00003294"/>
    </source>
</evidence>
<dbReference type="Pfam" id="PF00701">
    <property type="entry name" value="DHDPS"/>
    <property type="match status" value="1"/>
</dbReference>
<evidence type="ECO:0000256" key="10">
    <source>
        <dbReference type="ARBA" id="ARBA00023270"/>
    </source>
</evidence>
<comment type="subunit">
    <text evidence="12">Homotetramer; dimer of dimers.</text>
</comment>
<keyword evidence="8 12" id="KW-0457">Lysine biosynthesis</keyword>
<evidence type="ECO:0000256" key="5">
    <source>
        <dbReference type="ARBA" id="ARBA00022490"/>
    </source>
</evidence>
<feature type="binding site" evidence="12 15">
    <location>
        <position position="64"/>
    </location>
    <ligand>
        <name>pyruvate</name>
        <dbReference type="ChEBI" id="CHEBI:15361"/>
    </ligand>
</feature>
<feature type="active site" description="Proton donor/acceptor" evidence="12 14">
    <location>
        <position position="155"/>
    </location>
</feature>
<dbReference type="KEGG" id="scy:SCATT_25030"/>
<keyword evidence="9 12" id="KW-0456">Lyase</keyword>
<evidence type="ECO:0000256" key="6">
    <source>
        <dbReference type="ARBA" id="ARBA00022605"/>
    </source>
</evidence>
<dbReference type="PANTHER" id="PTHR12128:SF66">
    <property type="entry name" value="4-HYDROXY-2-OXOGLUTARATE ALDOLASE, MITOCHONDRIAL"/>
    <property type="match status" value="1"/>
</dbReference>
<evidence type="ECO:0000256" key="2">
    <source>
        <dbReference type="ARBA" id="ARBA00005120"/>
    </source>
</evidence>
<dbReference type="Gene3D" id="3.20.20.70">
    <property type="entry name" value="Aldolase class I"/>
    <property type="match status" value="1"/>
</dbReference>
<dbReference type="PANTHER" id="PTHR12128">
    <property type="entry name" value="DIHYDRODIPICOLINATE SYNTHASE"/>
    <property type="match status" value="1"/>
</dbReference>
<dbReference type="HOGENOM" id="CLU_049343_7_1_11"/>
<reference evidence="17" key="1">
    <citation type="submission" date="2011-12" db="EMBL/GenBank/DDBJ databases">
        <title>Complete genome sequence of Streptomyces cattleya strain DSM 46488.</title>
        <authorList>
            <person name="Ou H.-Y."/>
            <person name="Li P."/>
            <person name="Zhao C."/>
            <person name="O'Hagan D."/>
            <person name="Deng Z."/>
        </authorList>
    </citation>
    <scope>NUCLEOTIDE SEQUENCE [LARGE SCALE GENOMIC DNA]</scope>
    <source>
        <strain evidence="17">ATCC 35852 / DSM 46488 / JCM 4925 / NBRC 14057 / NRRL 8057</strain>
    </source>
</reference>
<dbReference type="HAMAP" id="MF_00418">
    <property type="entry name" value="DapA"/>
    <property type="match status" value="1"/>
</dbReference>
<name>G8WU52_STREN</name>
<proteinExistence type="inferred from homology"/>
<evidence type="ECO:0000256" key="14">
    <source>
        <dbReference type="PIRSR" id="PIRSR001365-1"/>
    </source>
</evidence>
<accession>G8WU52</accession>
<comment type="catalytic activity">
    <reaction evidence="11 12">
        <text>L-aspartate 4-semialdehyde + pyruvate = (2S,4S)-4-hydroxy-2,3,4,5-tetrahydrodipicolinate + H2O + H(+)</text>
        <dbReference type="Rhea" id="RHEA:34171"/>
        <dbReference type="ChEBI" id="CHEBI:15361"/>
        <dbReference type="ChEBI" id="CHEBI:15377"/>
        <dbReference type="ChEBI" id="CHEBI:15378"/>
        <dbReference type="ChEBI" id="CHEBI:67139"/>
        <dbReference type="ChEBI" id="CHEBI:537519"/>
        <dbReference type="EC" id="4.3.3.7"/>
    </reaction>
</comment>
<feature type="binding site" evidence="12 15">
    <location>
        <position position="226"/>
    </location>
    <ligand>
        <name>pyruvate</name>
        <dbReference type="ChEBI" id="CHEBI:15361"/>
    </ligand>
</feature>
<keyword evidence="10 12" id="KW-0704">Schiff base</keyword>
<keyword evidence="7 12" id="KW-0220">Diaminopimelate biosynthesis</keyword>
<dbReference type="STRING" id="1003195.SCATT_25030"/>
<dbReference type="UniPathway" id="UPA00034">
    <property type="reaction ID" value="UER00017"/>
</dbReference>
<dbReference type="PIRSF" id="PIRSF001365">
    <property type="entry name" value="DHDPS"/>
    <property type="match status" value="1"/>
</dbReference>
<dbReference type="Proteomes" id="UP000007842">
    <property type="component" value="Chromosome"/>
</dbReference>
<dbReference type="GO" id="GO:0019877">
    <property type="term" value="P:diaminopimelate biosynthetic process"/>
    <property type="evidence" value="ECO:0007669"/>
    <property type="project" value="UniProtKB-UniRule"/>
</dbReference>